<sequence length="244" mass="25876">MYDLNDAEPLRSGEIIPDGTFAKVTMTIRPGGVDGPFETDKGLLKPSGSAESDVLSLDCEFTVVDGPHARRKFWHLFTVSGGKIDEKGASVGWNISKRMFRGMIDSALGLDPTDMSDSAKAKRQLRGLADLGGITFIAKIMVEASDRYADKNRLERPVLPNEKEWPLVMEGKDVQPSPSPRKKDSKPAQTPAAGQPAWQQSANAPAPAVAAAPATTAAPAWRQSAAPASAPAAAQTSGPAWLNG</sequence>
<accession>M2ZUH5</accession>
<proteinExistence type="predicted"/>
<dbReference type="PATRIC" id="fig|1244869.3.peg.1117"/>
<evidence type="ECO:0000313" key="2">
    <source>
        <dbReference type="EMBL" id="EME71027.1"/>
    </source>
</evidence>
<dbReference type="STRING" id="1244869.H261_05559"/>
<dbReference type="OrthoDB" id="7837554at2"/>
<dbReference type="RefSeq" id="WP_008615244.1">
    <property type="nucleotide sequence ID" value="NZ_AONQ01000010.1"/>
</dbReference>
<reference evidence="2 3" key="1">
    <citation type="journal article" date="2014" name="Genome Announc.">
        <title>Draft Genome Sequence of Magnetospirillum sp. Strain SO-1, a Freshwater Magnetotactic Bacterium Isolated from the Ol'khovka River, Russia.</title>
        <authorList>
            <person name="Grouzdev D.S."/>
            <person name="Dziuba M.V."/>
            <person name="Sukhacheva M.S."/>
            <person name="Mardanov A.V."/>
            <person name="Beletskiy A.V."/>
            <person name="Kuznetsov B.B."/>
            <person name="Skryabin K.G."/>
        </authorList>
    </citation>
    <scope>NUCLEOTIDE SEQUENCE [LARGE SCALE GENOMIC DNA]</scope>
    <source>
        <strain evidence="2 3">SO-1</strain>
    </source>
</reference>
<dbReference type="AlphaFoldDB" id="M2ZUH5"/>
<evidence type="ECO:0000313" key="3">
    <source>
        <dbReference type="Proteomes" id="UP000011744"/>
    </source>
</evidence>
<comment type="caution">
    <text evidence="2">The sequence shown here is derived from an EMBL/GenBank/DDBJ whole genome shotgun (WGS) entry which is preliminary data.</text>
</comment>
<organism evidence="2 3">
    <name type="scientific">Paramagnetospirillum caucaseum</name>
    <dbReference type="NCBI Taxonomy" id="1244869"/>
    <lineage>
        <taxon>Bacteria</taxon>
        <taxon>Pseudomonadati</taxon>
        <taxon>Pseudomonadota</taxon>
        <taxon>Alphaproteobacteria</taxon>
        <taxon>Rhodospirillales</taxon>
        <taxon>Magnetospirillaceae</taxon>
        <taxon>Paramagnetospirillum</taxon>
    </lineage>
</organism>
<evidence type="ECO:0000256" key="1">
    <source>
        <dbReference type="SAM" id="MobiDB-lite"/>
    </source>
</evidence>
<name>M2ZUH5_9PROT</name>
<gene>
    <name evidence="2" type="ORF">H261_05559</name>
</gene>
<protein>
    <submittedName>
        <fullName evidence="2">Uncharacterized protein</fullName>
    </submittedName>
</protein>
<keyword evidence="3" id="KW-1185">Reference proteome</keyword>
<dbReference type="EMBL" id="AONQ01000010">
    <property type="protein sequence ID" value="EME71027.1"/>
    <property type="molecule type" value="Genomic_DNA"/>
</dbReference>
<dbReference type="Proteomes" id="UP000011744">
    <property type="component" value="Unassembled WGS sequence"/>
</dbReference>
<feature type="region of interest" description="Disordered" evidence="1">
    <location>
        <begin position="165"/>
        <end position="244"/>
    </location>
</feature>
<dbReference type="eggNOG" id="ENOG502Z819">
    <property type="taxonomic scope" value="Bacteria"/>
</dbReference>
<feature type="compositionally biased region" description="Low complexity" evidence="1">
    <location>
        <begin position="202"/>
        <end position="244"/>
    </location>
</feature>